<dbReference type="GO" id="GO:0006351">
    <property type="term" value="P:DNA-templated transcription"/>
    <property type="evidence" value="ECO:0007669"/>
    <property type="project" value="TreeGrafter"/>
</dbReference>
<proteinExistence type="inferred from homology"/>
<dbReference type="Pfam" id="PF04221">
    <property type="entry name" value="RelB"/>
    <property type="match status" value="1"/>
</dbReference>
<sequence length="116" mass="13459">MSNIVVRVDDKLKKEAVSVLNDLGLDMSSAVKIFLKQIIITQSIPFDIKLSNDFKLDTHVAGSEVYIRTRDLTEYNNETQESYKEYMDQYKKEGIKPTDQSIDDYFNEVKRENADL</sequence>
<protein>
    <submittedName>
        <fullName evidence="3">Type II toxin-antitoxin system RelB/DinJ family antitoxin</fullName>
    </submittedName>
</protein>
<dbReference type="NCBIfam" id="TIGR02384">
    <property type="entry name" value="RelB_DinJ"/>
    <property type="match status" value="1"/>
</dbReference>
<keyword evidence="2" id="KW-1277">Toxin-antitoxin system</keyword>
<evidence type="ECO:0000256" key="1">
    <source>
        <dbReference type="ARBA" id="ARBA00010562"/>
    </source>
</evidence>
<evidence type="ECO:0000313" key="4">
    <source>
        <dbReference type="Proteomes" id="UP001180515"/>
    </source>
</evidence>
<dbReference type="Gene3D" id="1.10.1220.10">
    <property type="entry name" value="Met repressor-like"/>
    <property type="match status" value="1"/>
</dbReference>
<dbReference type="InterPro" id="IPR007337">
    <property type="entry name" value="RelB/DinJ"/>
</dbReference>
<name>A0AAE4HVH4_9STRE</name>
<dbReference type="AlphaFoldDB" id="A0AAE4HVH4"/>
<evidence type="ECO:0000313" key="3">
    <source>
        <dbReference type="EMBL" id="MDT2731539.1"/>
    </source>
</evidence>
<dbReference type="PANTHER" id="PTHR38781">
    <property type="entry name" value="ANTITOXIN DINJ-RELATED"/>
    <property type="match status" value="1"/>
</dbReference>
<gene>
    <name evidence="3" type="ORF">P7G31_04660</name>
</gene>
<dbReference type="InterPro" id="IPR013321">
    <property type="entry name" value="Arc_rbn_hlx_hlx"/>
</dbReference>
<evidence type="ECO:0000256" key="2">
    <source>
        <dbReference type="ARBA" id="ARBA00022649"/>
    </source>
</evidence>
<dbReference type="RefSeq" id="WP_311982011.1">
    <property type="nucleotide sequence ID" value="NZ_JARQAG010000005.1"/>
</dbReference>
<organism evidence="3 4">
    <name type="scientific">Streptococcus parauberis</name>
    <dbReference type="NCBI Taxonomy" id="1348"/>
    <lineage>
        <taxon>Bacteria</taxon>
        <taxon>Bacillati</taxon>
        <taxon>Bacillota</taxon>
        <taxon>Bacilli</taxon>
        <taxon>Lactobacillales</taxon>
        <taxon>Streptococcaceae</taxon>
        <taxon>Streptococcus</taxon>
    </lineage>
</organism>
<reference evidence="3" key="1">
    <citation type="submission" date="2023-03" db="EMBL/GenBank/DDBJ databases">
        <authorList>
            <person name="Shen W."/>
            <person name="Cai J."/>
        </authorList>
    </citation>
    <scope>NUCLEOTIDE SEQUENCE</scope>
    <source>
        <strain evidence="3">P82-2</strain>
    </source>
</reference>
<dbReference type="GO" id="GO:0006355">
    <property type="term" value="P:regulation of DNA-templated transcription"/>
    <property type="evidence" value="ECO:0007669"/>
    <property type="project" value="InterPro"/>
</dbReference>
<dbReference type="PANTHER" id="PTHR38781:SF1">
    <property type="entry name" value="ANTITOXIN DINJ-RELATED"/>
    <property type="match status" value="1"/>
</dbReference>
<dbReference type="EMBL" id="JARQAG010000005">
    <property type="protein sequence ID" value="MDT2731539.1"/>
    <property type="molecule type" value="Genomic_DNA"/>
</dbReference>
<dbReference type="Proteomes" id="UP001180515">
    <property type="component" value="Unassembled WGS sequence"/>
</dbReference>
<comment type="caution">
    <text evidence="3">The sequence shown here is derived from an EMBL/GenBank/DDBJ whole genome shotgun (WGS) entry which is preliminary data.</text>
</comment>
<comment type="similarity">
    <text evidence="1">Belongs to the RelB/DinJ antitoxin family.</text>
</comment>
<accession>A0AAE4HVH4</accession>